<dbReference type="GO" id="GO:0070914">
    <property type="term" value="P:UV-damage excision repair"/>
    <property type="evidence" value="ECO:0007669"/>
    <property type="project" value="TreeGrafter"/>
</dbReference>
<dbReference type="Gene3D" id="3.90.530.10">
    <property type="entry name" value="XPA C-terminal domain"/>
    <property type="match status" value="1"/>
</dbReference>
<gene>
    <name evidence="5" type="ORF">CANTEDRAFT_101919</name>
</gene>
<dbReference type="AlphaFoldDB" id="G3AY05"/>
<evidence type="ECO:0000256" key="1">
    <source>
        <dbReference type="ARBA" id="ARBA00004123"/>
    </source>
</evidence>
<dbReference type="GO" id="GO:0000715">
    <property type="term" value="P:nucleotide-excision repair, DNA damage recognition"/>
    <property type="evidence" value="ECO:0007669"/>
    <property type="project" value="TreeGrafter"/>
</dbReference>
<dbReference type="InterPro" id="IPR037129">
    <property type="entry name" value="XPA_sf"/>
</dbReference>
<dbReference type="CDD" id="cd21077">
    <property type="entry name" value="DBD_Rad14"/>
    <property type="match status" value="1"/>
</dbReference>
<reference evidence="5 6" key="1">
    <citation type="journal article" date="2011" name="Proc. Natl. Acad. Sci. U.S.A.">
        <title>Comparative genomics of xylose-fermenting fungi for enhanced biofuel production.</title>
        <authorList>
            <person name="Wohlbach D.J."/>
            <person name="Kuo A."/>
            <person name="Sato T.K."/>
            <person name="Potts K.M."/>
            <person name="Salamov A.A."/>
            <person name="LaButti K.M."/>
            <person name="Sun H."/>
            <person name="Clum A."/>
            <person name="Pangilinan J.L."/>
            <person name="Lindquist E.A."/>
            <person name="Lucas S."/>
            <person name="Lapidus A."/>
            <person name="Jin M."/>
            <person name="Gunawan C."/>
            <person name="Balan V."/>
            <person name="Dale B.E."/>
            <person name="Jeffries T.W."/>
            <person name="Zinkel R."/>
            <person name="Barry K.W."/>
            <person name="Grigoriev I.V."/>
            <person name="Gasch A.P."/>
        </authorList>
    </citation>
    <scope>NUCLEOTIDE SEQUENCE [LARGE SCALE GENOMIC DNA]</scope>
    <source>
        <strain evidence="6">ATCC 10573 / BCRC 21748 / CBS 615 / JCM 9827 / NBRC 10315 / NRRL Y-1498 / VKM Y-70</strain>
    </source>
</reference>
<evidence type="ECO:0000256" key="3">
    <source>
        <dbReference type="ARBA" id="ARBA00023242"/>
    </source>
</evidence>
<evidence type="ECO:0000259" key="4">
    <source>
        <dbReference type="Pfam" id="PF05181"/>
    </source>
</evidence>
<proteinExistence type="predicted"/>
<dbReference type="EMBL" id="GL996512">
    <property type="protein sequence ID" value="EGV65739.1"/>
    <property type="molecule type" value="Genomic_DNA"/>
</dbReference>
<feature type="domain" description="XPA C-terminal" evidence="4">
    <location>
        <begin position="233"/>
        <end position="281"/>
    </location>
</feature>
<dbReference type="KEGG" id="cten:18245513"/>
<evidence type="ECO:0000313" key="5">
    <source>
        <dbReference type="EMBL" id="EGV65739.1"/>
    </source>
</evidence>
<dbReference type="STRING" id="590646.G3AY05"/>
<dbReference type="OrthoDB" id="5368863at2759"/>
<protein>
    <submittedName>
        <fullName evidence="5">DNA repair protein</fullName>
    </submittedName>
</protein>
<dbReference type="NCBIfam" id="TIGR00598">
    <property type="entry name" value="rad14"/>
    <property type="match status" value="1"/>
</dbReference>
<dbReference type="PANTHER" id="PTHR10142">
    <property type="entry name" value="DNA REPAIR PROTEIN COMPLEMENTING XP-A CELLS"/>
    <property type="match status" value="1"/>
</dbReference>
<keyword evidence="6" id="KW-1185">Reference proteome</keyword>
<sequence>MSFVKGTLSDAQRQRIEANRRRALERLQKKGLRDQTVVSSIDPTIVADSGNSISVDTHNQTTGSTIDLSQKKQKVELTPEQRKRIEQNRKKALEIRENLQKNHRDATDHTIPTLPVPDALVQQEQAKKKSEVIKPMNRKRDYIDYDFSTMKDTHGGFMDDPSGDEDALINQSLEDWKERQKRELIVHDLAPPLDIASAPKCVECESLEIDPNYYSNFKQTRVCRRCAKEKPEKYSLLTKTECKEDYLLTEPELQDINLLPRIEKPNPHGYSRMQLFLRLQVEEFAVKKWGSLENLDKEWERREEMRLKRKDKKYKDKLKEMRRKTRAEEYTTKLRNGKSLNDKHVHDWAQPIPFVKDDMNFVKKRCIDCGIEVEEVKL</sequence>
<dbReference type="GO" id="GO:0000110">
    <property type="term" value="C:nucleotide-excision repair factor 1 complex"/>
    <property type="evidence" value="ECO:0007669"/>
    <property type="project" value="TreeGrafter"/>
</dbReference>
<dbReference type="PANTHER" id="PTHR10142:SF0">
    <property type="entry name" value="DNA REPAIR PROTEIN COMPLEMENTING XP-A CELLS"/>
    <property type="match status" value="1"/>
</dbReference>
<dbReference type="SUPFAM" id="SSF46955">
    <property type="entry name" value="Putative DNA-binding domain"/>
    <property type="match status" value="1"/>
</dbReference>
<dbReference type="Proteomes" id="UP000000707">
    <property type="component" value="Unassembled WGS sequence"/>
</dbReference>
<dbReference type="Pfam" id="PF05181">
    <property type="entry name" value="XPA_C"/>
    <property type="match status" value="1"/>
</dbReference>
<organism evidence="6">
    <name type="scientific">Candida tenuis (strain ATCC 10573 / BCRC 21748 / CBS 615 / JCM 9827 / NBRC 10315 / NRRL Y-1498 / VKM Y-70)</name>
    <name type="common">Yeast</name>
    <name type="synonym">Yamadazyma tenuis</name>
    <dbReference type="NCBI Taxonomy" id="590646"/>
    <lineage>
        <taxon>Eukaryota</taxon>
        <taxon>Fungi</taxon>
        <taxon>Dikarya</taxon>
        <taxon>Ascomycota</taxon>
        <taxon>Saccharomycotina</taxon>
        <taxon>Pichiomycetes</taxon>
        <taxon>Debaryomycetaceae</taxon>
        <taxon>Yamadazyma</taxon>
    </lineage>
</organism>
<dbReference type="InterPro" id="IPR000465">
    <property type="entry name" value="XPA/RAD14"/>
</dbReference>
<dbReference type="GeneID" id="18245513"/>
<comment type="subcellular location">
    <subcellularLocation>
        <location evidence="1">Nucleus</location>
    </subcellularLocation>
</comment>
<dbReference type="InterPro" id="IPR022656">
    <property type="entry name" value="XPA_C"/>
</dbReference>
<dbReference type="GO" id="GO:0006284">
    <property type="term" value="P:base-excision repair"/>
    <property type="evidence" value="ECO:0007669"/>
    <property type="project" value="TreeGrafter"/>
</dbReference>
<name>G3AY05_CANTC</name>
<dbReference type="HOGENOM" id="CLU_053731_0_1_1"/>
<dbReference type="GO" id="GO:0003684">
    <property type="term" value="F:damaged DNA binding"/>
    <property type="evidence" value="ECO:0007669"/>
    <property type="project" value="InterPro"/>
</dbReference>
<dbReference type="InterPro" id="IPR009061">
    <property type="entry name" value="DNA-bd_dom_put_sf"/>
</dbReference>
<dbReference type="eggNOG" id="KOG4017">
    <property type="taxonomic scope" value="Eukaryota"/>
</dbReference>
<accession>G3AY05</accession>
<dbReference type="GO" id="GO:1901255">
    <property type="term" value="P:nucleotide-excision repair involved in interstrand cross-link repair"/>
    <property type="evidence" value="ECO:0007669"/>
    <property type="project" value="TreeGrafter"/>
</dbReference>
<evidence type="ECO:0000256" key="2">
    <source>
        <dbReference type="ARBA" id="ARBA00022833"/>
    </source>
</evidence>
<keyword evidence="2" id="KW-0862">Zinc</keyword>
<evidence type="ECO:0000313" key="6">
    <source>
        <dbReference type="Proteomes" id="UP000000707"/>
    </source>
</evidence>
<keyword evidence="3" id="KW-0539">Nucleus</keyword>